<organism evidence="1 2">
    <name type="scientific">Marinomonas rhizomae</name>
    <dbReference type="NCBI Taxonomy" id="491948"/>
    <lineage>
        <taxon>Bacteria</taxon>
        <taxon>Pseudomonadati</taxon>
        <taxon>Pseudomonadota</taxon>
        <taxon>Gammaproteobacteria</taxon>
        <taxon>Oceanospirillales</taxon>
        <taxon>Oceanospirillaceae</taxon>
        <taxon>Marinomonas</taxon>
    </lineage>
</organism>
<evidence type="ECO:0000313" key="2">
    <source>
        <dbReference type="Proteomes" id="UP000252792"/>
    </source>
</evidence>
<sequence>MPNASGISFFKANPLPPQTHFYAHFKTLLIQNLHITLNTKLISNNKNKIITYINISTHPTEKPYDNT</sequence>
<name>A0A366JBC9_9GAMM</name>
<comment type="caution">
    <text evidence="1">The sequence shown here is derived from an EMBL/GenBank/DDBJ whole genome shotgun (WGS) entry which is preliminary data.</text>
</comment>
<reference evidence="1 2" key="1">
    <citation type="submission" date="2018-06" db="EMBL/GenBank/DDBJ databases">
        <title>Genomic Encyclopedia of Type Strains, Phase III (KMG-III): the genomes of soil and plant-associated and newly described type strains.</title>
        <authorList>
            <person name="Whitman W."/>
        </authorList>
    </citation>
    <scope>NUCLEOTIDE SEQUENCE [LARGE SCALE GENOMIC DNA]</scope>
    <source>
        <strain evidence="1 2">CECT 7377</strain>
    </source>
</reference>
<dbReference type="AlphaFoldDB" id="A0A366JBC9"/>
<keyword evidence="2" id="KW-1185">Reference proteome</keyword>
<gene>
    <name evidence="1" type="ORF">DFP80_106181</name>
</gene>
<proteinExistence type="predicted"/>
<dbReference type="EMBL" id="QNSE01000006">
    <property type="protein sequence ID" value="RBP83535.1"/>
    <property type="molecule type" value="Genomic_DNA"/>
</dbReference>
<protein>
    <submittedName>
        <fullName evidence="1">Uncharacterized protein</fullName>
    </submittedName>
</protein>
<accession>A0A366JBC9</accession>
<evidence type="ECO:0000313" key="1">
    <source>
        <dbReference type="EMBL" id="RBP83535.1"/>
    </source>
</evidence>
<dbReference type="Proteomes" id="UP000252792">
    <property type="component" value="Unassembled WGS sequence"/>
</dbReference>